<feature type="compositionally biased region" description="Basic and acidic residues" evidence="1">
    <location>
        <begin position="79"/>
        <end position="88"/>
    </location>
</feature>
<proteinExistence type="predicted"/>
<gene>
    <name evidence="2" type="ORF">PMEA_00014802</name>
</gene>
<dbReference type="AlphaFoldDB" id="A0AAU9X034"/>
<reference evidence="2 3" key="1">
    <citation type="submission" date="2022-05" db="EMBL/GenBank/DDBJ databases">
        <authorList>
            <consortium name="Genoscope - CEA"/>
            <person name="William W."/>
        </authorList>
    </citation>
    <scope>NUCLEOTIDE SEQUENCE [LARGE SCALE GENOMIC DNA]</scope>
</reference>
<evidence type="ECO:0000313" key="3">
    <source>
        <dbReference type="Proteomes" id="UP001159428"/>
    </source>
</evidence>
<sequence>MSEPGYKSSGYKRSMGTKRLGGCLCEEKYKHYVFIHKQETMSQRLLKCTICSGDHFSLYQQVWSTSKKEEEGPQSNQQPEDKPSYQEL</sequence>
<accession>A0AAU9X034</accession>
<protein>
    <submittedName>
        <fullName evidence="2">Uncharacterized protein</fullName>
    </submittedName>
</protein>
<dbReference type="Proteomes" id="UP001159428">
    <property type="component" value="Unassembled WGS sequence"/>
</dbReference>
<name>A0AAU9X034_9CNID</name>
<organism evidence="2 3">
    <name type="scientific">Pocillopora meandrina</name>
    <dbReference type="NCBI Taxonomy" id="46732"/>
    <lineage>
        <taxon>Eukaryota</taxon>
        <taxon>Metazoa</taxon>
        <taxon>Cnidaria</taxon>
        <taxon>Anthozoa</taxon>
        <taxon>Hexacorallia</taxon>
        <taxon>Scleractinia</taxon>
        <taxon>Astrocoeniina</taxon>
        <taxon>Pocilloporidae</taxon>
        <taxon>Pocillopora</taxon>
    </lineage>
</organism>
<evidence type="ECO:0000256" key="1">
    <source>
        <dbReference type="SAM" id="MobiDB-lite"/>
    </source>
</evidence>
<evidence type="ECO:0000313" key="2">
    <source>
        <dbReference type="EMBL" id="CAH3131730.1"/>
    </source>
</evidence>
<comment type="caution">
    <text evidence="2">The sequence shown here is derived from an EMBL/GenBank/DDBJ whole genome shotgun (WGS) entry which is preliminary data.</text>
</comment>
<feature type="region of interest" description="Disordered" evidence="1">
    <location>
        <begin position="67"/>
        <end position="88"/>
    </location>
</feature>
<dbReference type="EMBL" id="CALNXJ010000026">
    <property type="protein sequence ID" value="CAH3131730.1"/>
    <property type="molecule type" value="Genomic_DNA"/>
</dbReference>
<keyword evidence="3" id="KW-1185">Reference proteome</keyword>